<feature type="domain" description="PucR C-terminal helix-turn-helix" evidence="1">
    <location>
        <begin position="377"/>
        <end position="436"/>
    </location>
</feature>
<keyword evidence="3" id="KW-1185">Reference proteome</keyword>
<organism evidence="2 3">
    <name type="scientific">Wansuia hejianensis</name>
    <dbReference type="NCBI Taxonomy" id="2763667"/>
    <lineage>
        <taxon>Bacteria</taxon>
        <taxon>Bacillati</taxon>
        <taxon>Bacillota</taxon>
        <taxon>Clostridia</taxon>
        <taxon>Lachnospirales</taxon>
        <taxon>Lachnospiraceae</taxon>
        <taxon>Wansuia</taxon>
    </lineage>
</organism>
<evidence type="ECO:0000313" key="2">
    <source>
        <dbReference type="EMBL" id="MBC8591144.1"/>
    </source>
</evidence>
<accession>A0A926F3C3</accession>
<proteinExistence type="predicted"/>
<dbReference type="InterPro" id="IPR042070">
    <property type="entry name" value="PucR_C-HTH_sf"/>
</dbReference>
<protein>
    <submittedName>
        <fullName evidence="2">Helix-turn-helix domain-containing protein</fullName>
    </submittedName>
</protein>
<reference evidence="2 3" key="1">
    <citation type="submission" date="2020-08" db="EMBL/GenBank/DDBJ databases">
        <title>Genome public.</title>
        <authorList>
            <person name="Liu C."/>
            <person name="Sun Q."/>
        </authorList>
    </citation>
    <scope>NUCLEOTIDE SEQUENCE [LARGE SCALE GENOMIC DNA]</scope>
    <source>
        <strain evidence="2 3">NSJ-26</strain>
    </source>
</reference>
<evidence type="ECO:0000313" key="3">
    <source>
        <dbReference type="Proteomes" id="UP000601522"/>
    </source>
</evidence>
<dbReference type="Proteomes" id="UP000601522">
    <property type="component" value="Unassembled WGS sequence"/>
</dbReference>
<dbReference type="AlphaFoldDB" id="A0A926F3C3"/>
<evidence type="ECO:0000259" key="1">
    <source>
        <dbReference type="Pfam" id="PF13556"/>
    </source>
</evidence>
<comment type="caution">
    <text evidence="2">The sequence shown here is derived from an EMBL/GenBank/DDBJ whole genome shotgun (WGS) entry which is preliminary data.</text>
</comment>
<dbReference type="Gene3D" id="1.10.10.2840">
    <property type="entry name" value="PucR C-terminal helix-turn-helix domain"/>
    <property type="match status" value="1"/>
</dbReference>
<dbReference type="RefSeq" id="WP_249324009.1">
    <property type="nucleotide sequence ID" value="NZ_JACRTK010000003.1"/>
</dbReference>
<dbReference type="InterPro" id="IPR025736">
    <property type="entry name" value="PucR_C-HTH_dom"/>
</dbReference>
<sequence>MSFICLGDLDRTLINDKWSVITLPSVDDGYNIFEIVQGIFEEYNQWINDINNSIFNGDPLQTILNKSSIYLKNPVALFDNCQGLLMKTGELAINKLDSIWSYVLEKGYSFKETEDTFLQKKIKLSHKPFYYNSPDIHNAVNRLIAPIFIENSFFGTLAMTDLNTSFSKSEYANLCLVQEIIQNALKVTDEYVLNPEMPLHIYKLITGQHIDCSVVSYHLSLREQKVEDKFFLWCFSASQNNKINNDFSIQSYLYHISDLFKSGITFCHENMILVCDYNLNNYYDSQFEKIINDFLSRTELNSSISDIFSNIFEINYAFNQCQISNEFFKENITQIIRFSEIYFDYILSIIEKSVNLDVLVAPEIRRLNLSEPYTKELLLSLQAFLINGKNITSTAKVLNIHRHTAVYRLNNISKITGIHFENLDENSIYQLYLSCRILLRK</sequence>
<dbReference type="EMBL" id="JACRTK010000003">
    <property type="protein sequence ID" value="MBC8591144.1"/>
    <property type="molecule type" value="Genomic_DNA"/>
</dbReference>
<dbReference type="Pfam" id="PF13556">
    <property type="entry name" value="HTH_30"/>
    <property type="match status" value="1"/>
</dbReference>
<gene>
    <name evidence="2" type="ORF">H8689_08460</name>
</gene>
<name>A0A926F3C3_9FIRM</name>